<dbReference type="GO" id="GO:0003723">
    <property type="term" value="F:RNA binding"/>
    <property type="evidence" value="ECO:0007669"/>
    <property type="project" value="InterPro"/>
</dbReference>
<dbReference type="Pfam" id="PF08699">
    <property type="entry name" value="ArgoL1"/>
    <property type="match status" value="1"/>
</dbReference>
<gene>
    <name evidence="4" type="ORF">B0A49_03341</name>
</gene>
<feature type="domain" description="PAZ" evidence="2">
    <location>
        <begin position="294"/>
        <end position="410"/>
    </location>
</feature>
<dbReference type="Proteomes" id="UP000308768">
    <property type="component" value="Unassembled WGS sequence"/>
</dbReference>
<dbReference type="InterPro" id="IPR045246">
    <property type="entry name" value="Piwi_ago-like"/>
</dbReference>
<dbReference type="SMART" id="SM01163">
    <property type="entry name" value="DUF1785"/>
    <property type="match status" value="1"/>
</dbReference>
<dbReference type="InterPro" id="IPR014811">
    <property type="entry name" value="ArgoL1"/>
</dbReference>
<feature type="domain" description="Piwi" evidence="3">
    <location>
        <begin position="555"/>
        <end position="859"/>
    </location>
</feature>
<evidence type="ECO:0000256" key="1">
    <source>
        <dbReference type="SAM" id="MobiDB-lite"/>
    </source>
</evidence>
<keyword evidence="5" id="KW-1185">Reference proteome</keyword>
<dbReference type="InterPro" id="IPR036085">
    <property type="entry name" value="PAZ_dom_sf"/>
</dbReference>
<dbReference type="EMBL" id="NAJN01000100">
    <property type="protein sequence ID" value="TKA79402.1"/>
    <property type="molecule type" value="Genomic_DNA"/>
</dbReference>
<evidence type="ECO:0000313" key="4">
    <source>
        <dbReference type="EMBL" id="TKA79402.1"/>
    </source>
</evidence>
<dbReference type="CDD" id="cd02846">
    <property type="entry name" value="PAZ_argonaute_like"/>
    <property type="match status" value="1"/>
</dbReference>
<organism evidence="4 5">
    <name type="scientific">Cryomyces minteri</name>
    <dbReference type="NCBI Taxonomy" id="331657"/>
    <lineage>
        <taxon>Eukaryota</taxon>
        <taxon>Fungi</taxon>
        <taxon>Dikarya</taxon>
        <taxon>Ascomycota</taxon>
        <taxon>Pezizomycotina</taxon>
        <taxon>Dothideomycetes</taxon>
        <taxon>Dothideomycetes incertae sedis</taxon>
        <taxon>Cryomyces</taxon>
    </lineage>
</organism>
<dbReference type="InterPro" id="IPR003165">
    <property type="entry name" value="Piwi"/>
</dbReference>
<dbReference type="Gene3D" id="2.170.260.10">
    <property type="entry name" value="paz domain"/>
    <property type="match status" value="1"/>
</dbReference>
<sequence length="896" mass="98858">MSMRGGSMRGGRGGGGGQRGGRGGTFRGGAGRGPAGPPPIFMKGLPVAQPDPEVTKHENAIVAAPKSASAGLSLQDRLPARPGYGTVGIHITLRTNYFKLEANPDAALYRYTVQFLGPNTDPSKRLKQRCLEMLIADAIFAGTPPATDYANTIITSKKVDFGSEDRKEIVIELSNPGEEPFPSKTPAVQFDRSIAFKELLDYLHSNLPGAFYPDKADAIQALNIVLGKFARGSHGMIVAGQNKFYMTQAPEMEKLNLGGGLEALRGYYTSVRTSVARLLVNVNVATGAFYKDGPLLELMRHFKDDNNAQDPRFNAKLSAFLKGVRVETSYMKRSDKKTTIKKVKTVLGLCRSPAGGHSKQIKFEYTEPNKPTRNVTVEEYFKIVYNIQLKTPFAPVVNTEVMLGFAARIPKDNAESIVNKGLVLLGLKSGQSQAQLTSYGLRLPDPQMLTVDGRILPPPTIQYQQSFMPQPGTWNLRGVRFCKPTALPSWALIRAGNPKFEFERPLEEFVKGLKNYGMKYTPFKMTTNFSLMPEETLESRLDNFFTHISAQRITLALFVLPGRSIPKPLYSILKTCGDVKHGIHTVCVTEQKWKTPDYNANVALKINMKLGGVNHYIKPEDLKPLDSKTMVVGIDVTHPSPGSVKGAPSVAGVVASVDGMFAQYLASMRPQQGRVEMVAQLGDMIVERLDVWAKKNQGGLPVKIIVYRDGVSEGQYQTVLEKELTAFQSAFKKKYGAQNKWPKISIIVVGKRHHTRFYPTREEDAAGKGNTKPGTCVDRGVTMERGHDFFLQAHIGLQGTVRPAHYAVIHDENKLGADMLQTLTHRLCYTYGRATKAVSLCPPAYYADLLCERGRAYLSRTFDNADTDSNQSFDPNAVGQWSKDAHPNLTNSMYYI</sequence>
<evidence type="ECO:0000259" key="3">
    <source>
        <dbReference type="PROSITE" id="PS50822"/>
    </source>
</evidence>
<proteinExistence type="predicted"/>
<dbReference type="Gene3D" id="3.40.50.2300">
    <property type="match status" value="1"/>
</dbReference>
<dbReference type="STRING" id="331657.A0A4U0XPK9"/>
<reference evidence="4 5" key="1">
    <citation type="submission" date="2017-03" db="EMBL/GenBank/DDBJ databases">
        <title>Genomes of endolithic fungi from Antarctica.</title>
        <authorList>
            <person name="Coleine C."/>
            <person name="Masonjones S."/>
            <person name="Stajich J.E."/>
        </authorList>
    </citation>
    <scope>NUCLEOTIDE SEQUENCE [LARGE SCALE GENOMIC DNA]</scope>
    <source>
        <strain evidence="4 5">CCFEE 5187</strain>
    </source>
</reference>
<accession>A0A4U0XPK9</accession>
<dbReference type="PANTHER" id="PTHR22891">
    <property type="entry name" value="EUKARYOTIC TRANSLATION INITIATION FACTOR 2C"/>
    <property type="match status" value="1"/>
</dbReference>
<dbReference type="Pfam" id="PF02170">
    <property type="entry name" value="PAZ"/>
    <property type="match status" value="1"/>
</dbReference>
<feature type="region of interest" description="Disordered" evidence="1">
    <location>
        <begin position="1"/>
        <end position="49"/>
    </location>
</feature>
<dbReference type="SMART" id="SM00950">
    <property type="entry name" value="Piwi"/>
    <property type="match status" value="1"/>
</dbReference>
<protein>
    <submittedName>
        <fullName evidence="4">Uncharacterized protein</fullName>
    </submittedName>
</protein>
<evidence type="ECO:0000259" key="2">
    <source>
        <dbReference type="PROSITE" id="PS50821"/>
    </source>
</evidence>
<dbReference type="Pfam" id="PF02171">
    <property type="entry name" value="Piwi"/>
    <property type="match status" value="1"/>
</dbReference>
<dbReference type="CDD" id="cd04657">
    <property type="entry name" value="Piwi_ago-like"/>
    <property type="match status" value="1"/>
</dbReference>
<dbReference type="PROSITE" id="PS50822">
    <property type="entry name" value="PIWI"/>
    <property type="match status" value="1"/>
</dbReference>
<dbReference type="SUPFAM" id="SSF53098">
    <property type="entry name" value="Ribonuclease H-like"/>
    <property type="match status" value="1"/>
</dbReference>
<dbReference type="PROSITE" id="PS50821">
    <property type="entry name" value="PAZ"/>
    <property type="match status" value="1"/>
</dbReference>
<evidence type="ECO:0000313" key="5">
    <source>
        <dbReference type="Proteomes" id="UP000308768"/>
    </source>
</evidence>
<dbReference type="InterPro" id="IPR036397">
    <property type="entry name" value="RNaseH_sf"/>
</dbReference>
<dbReference type="SUPFAM" id="SSF101690">
    <property type="entry name" value="PAZ domain"/>
    <property type="match status" value="1"/>
</dbReference>
<name>A0A4U0XPK9_9PEZI</name>
<dbReference type="Gene3D" id="3.30.420.10">
    <property type="entry name" value="Ribonuclease H-like superfamily/Ribonuclease H"/>
    <property type="match status" value="1"/>
</dbReference>
<feature type="compositionally biased region" description="Gly residues" evidence="1">
    <location>
        <begin position="7"/>
        <end position="34"/>
    </location>
</feature>
<dbReference type="Pfam" id="PF16486">
    <property type="entry name" value="ArgoN"/>
    <property type="match status" value="1"/>
</dbReference>
<dbReference type="InterPro" id="IPR003100">
    <property type="entry name" value="PAZ_dom"/>
</dbReference>
<dbReference type="InterPro" id="IPR032474">
    <property type="entry name" value="Argonaute_N"/>
</dbReference>
<dbReference type="InterPro" id="IPR032472">
    <property type="entry name" value="ArgoL2"/>
</dbReference>
<dbReference type="InterPro" id="IPR012337">
    <property type="entry name" value="RNaseH-like_sf"/>
</dbReference>
<dbReference type="Pfam" id="PF16488">
    <property type="entry name" value="ArgoL2"/>
    <property type="match status" value="1"/>
</dbReference>
<dbReference type="AlphaFoldDB" id="A0A4U0XPK9"/>
<dbReference type="OrthoDB" id="10252740at2759"/>
<comment type="caution">
    <text evidence="4">The sequence shown here is derived from an EMBL/GenBank/DDBJ whole genome shotgun (WGS) entry which is preliminary data.</text>
</comment>